<dbReference type="InterPro" id="IPR002010">
    <property type="entry name" value="T3SS_IM_R"/>
</dbReference>
<dbReference type="RefSeq" id="WP_039408541.1">
    <property type="nucleotide sequence ID" value="NZ_CP010310.2"/>
</dbReference>
<dbReference type="NCBIfam" id="TIGR01400">
    <property type="entry name" value="fliR"/>
    <property type="match status" value="1"/>
</dbReference>
<evidence type="ECO:0000256" key="3">
    <source>
        <dbReference type="ARBA" id="ARBA00021717"/>
    </source>
</evidence>
<keyword evidence="7 10" id="KW-0472">Membrane</keyword>
<keyword evidence="11" id="KW-0966">Cell projection</keyword>
<feature type="transmembrane region" description="Helical" evidence="10">
    <location>
        <begin position="209"/>
        <end position="231"/>
    </location>
</feature>
<feature type="transmembrane region" description="Helical" evidence="10">
    <location>
        <begin position="77"/>
        <end position="102"/>
    </location>
</feature>
<evidence type="ECO:0000256" key="1">
    <source>
        <dbReference type="ARBA" id="ARBA00002578"/>
    </source>
</evidence>
<reference evidence="11" key="1">
    <citation type="submission" date="2016-11" db="EMBL/GenBank/DDBJ databases">
        <title>Complete Genome Sequencing of Pandoraea pulmonicola DSM 16583.</title>
        <authorList>
            <person name="Chan K.-G."/>
        </authorList>
    </citation>
    <scope>NUCLEOTIDE SEQUENCE</scope>
    <source>
        <strain evidence="11">DSM 16583</strain>
    </source>
</reference>
<keyword evidence="8 10" id="KW-0975">Bacterial flagellum</keyword>
<sequence length="259" mass="27734">MEAFMLAAPDMLARLWWPFCRILAALSAAPILGEAVVPARVRVALSVLLSGIALPVSPSTDIDPVSLSGAVLAAQQILIGLLFGATLHLVLAAFMVLGYLFSSQMGLAMAVMNDPLNGSSSDVISGVLYLLCILLFFAIDGHLVVTQILYTSFRVWPVGHPIDLMSLRPLAYQVGWLLSAAMLLAIPIIFSSLVIQIGNGFTSRAVPTINIFSLGFAVTIIFGMLMLVYLISVMPSHYVKMSEHVLGLLEQHLGATGVR</sequence>
<keyword evidence="12" id="KW-1185">Reference proteome</keyword>
<proteinExistence type="inferred from homology"/>
<protein>
    <recommendedName>
        <fullName evidence="3 9">Flagellar biosynthetic protein FliR</fullName>
    </recommendedName>
</protein>
<evidence type="ECO:0000256" key="10">
    <source>
        <dbReference type="RuleBase" id="RU362071"/>
    </source>
</evidence>
<dbReference type="Proteomes" id="UP000035086">
    <property type="component" value="Chromosome"/>
</dbReference>
<name>A0ABN4ERR1_PANPU</name>
<dbReference type="Pfam" id="PF01311">
    <property type="entry name" value="Bac_export_1"/>
    <property type="match status" value="1"/>
</dbReference>
<evidence type="ECO:0000313" key="11">
    <source>
        <dbReference type="EMBL" id="AJC21209.1"/>
    </source>
</evidence>
<evidence type="ECO:0000256" key="6">
    <source>
        <dbReference type="ARBA" id="ARBA00022989"/>
    </source>
</evidence>
<comment type="similarity">
    <text evidence="2 10">Belongs to the FliR/MopE/SpaR family.</text>
</comment>
<evidence type="ECO:0000256" key="5">
    <source>
        <dbReference type="ARBA" id="ARBA00022692"/>
    </source>
</evidence>
<keyword evidence="5 10" id="KW-0812">Transmembrane</keyword>
<comment type="function">
    <text evidence="1 10">Role in flagellar biosynthesis.</text>
</comment>
<feature type="transmembrane region" description="Helical" evidence="10">
    <location>
        <begin position="123"/>
        <end position="150"/>
    </location>
</feature>
<dbReference type="PRINTS" id="PR00953">
    <property type="entry name" value="TYPE3IMRPROT"/>
</dbReference>
<gene>
    <name evidence="11" type="ORF">RO07_13275</name>
</gene>
<keyword evidence="4 10" id="KW-1003">Cell membrane</keyword>
<accession>A0ABN4ERR1</accession>
<feature type="transmembrane region" description="Helical" evidence="10">
    <location>
        <begin position="170"/>
        <end position="197"/>
    </location>
</feature>
<dbReference type="PANTHER" id="PTHR30065:SF8">
    <property type="entry name" value="FLAGELLAR BIOSYNTHETIC PROTEIN FLIR"/>
    <property type="match status" value="1"/>
</dbReference>
<comment type="subcellular location">
    <subcellularLocation>
        <location evidence="10">Cell membrane</location>
        <topology evidence="10">Multi-pass membrane protein</topology>
    </subcellularLocation>
    <subcellularLocation>
        <location evidence="10">Bacterial flagellum basal body</location>
    </subcellularLocation>
</comment>
<evidence type="ECO:0000256" key="7">
    <source>
        <dbReference type="ARBA" id="ARBA00023136"/>
    </source>
</evidence>
<evidence type="ECO:0000256" key="8">
    <source>
        <dbReference type="ARBA" id="ARBA00023143"/>
    </source>
</evidence>
<dbReference type="InterPro" id="IPR006303">
    <property type="entry name" value="FliR"/>
</dbReference>
<keyword evidence="11" id="KW-0282">Flagellum</keyword>
<organism evidence="11 12">
    <name type="scientific">Pandoraea pulmonicola</name>
    <dbReference type="NCBI Taxonomy" id="93221"/>
    <lineage>
        <taxon>Bacteria</taxon>
        <taxon>Pseudomonadati</taxon>
        <taxon>Pseudomonadota</taxon>
        <taxon>Betaproteobacteria</taxon>
        <taxon>Burkholderiales</taxon>
        <taxon>Burkholderiaceae</taxon>
        <taxon>Pandoraea</taxon>
    </lineage>
</organism>
<evidence type="ECO:0000313" key="12">
    <source>
        <dbReference type="Proteomes" id="UP000035086"/>
    </source>
</evidence>
<dbReference type="EMBL" id="CP010310">
    <property type="protein sequence ID" value="AJC21209.1"/>
    <property type="molecule type" value="Genomic_DNA"/>
</dbReference>
<keyword evidence="6 10" id="KW-1133">Transmembrane helix</keyword>
<evidence type="ECO:0000256" key="9">
    <source>
        <dbReference type="NCBIfam" id="TIGR01400"/>
    </source>
</evidence>
<dbReference type="PANTHER" id="PTHR30065">
    <property type="entry name" value="FLAGELLAR BIOSYNTHETIC PROTEIN FLIR"/>
    <property type="match status" value="1"/>
</dbReference>
<feature type="transmembrane region" description="Helical" evidence="10">
    <location>
        <begin position="15"/>
        <end position="32"/>
    </location>
</feature>
<keyword evidence="11" id="KW-0969">Cilium</keyword>
<evidence type="ECO:0000256" key="2">
    <source>
        <dbReference type="ARBA" id="ARBA00009772"/>
    </source>
</evidence>
<evidence type="ECO:0000256" key="4">
    <source>
        <dbReference type="ARBA" id="ARBA00022475"/>
    </source>
</evidence>